<dbReference type="PROSITE" id="PS51767">
    <property type="entry name" value="PEPTIDASE_A1"/>
    <property type="match status" value="1"/>
</dbReference>
<dbReference type="EMBL" id="KV454479">
    <property type="protein sequence ID" value="ODV61666.1"/>
    <property type="molecule type" value="Genomic_DNA"/>
</dbReference>
<evidence type="ECO:0000256" key="8">
    <source>
        <dbReference type="SAM" id="SignalP"/>
    </source>
</evidence>
<evidence type="ECO:0000313" key="11">
    <source>
        <dbReference type="Proteomes" id="UP000095038"/>
    </source>
</evidence>
<evidence type="ECO:0000256" key="5">
    <source>
        <dbReference type="ARBA" id="ARBA00022801"/>
    </source>
</evidence>
<dbReference type="GO" id="GO:0004190">
    <property type="term" value="F:aspartic-type endopeptidase activity"/>
    <property type="evidence" value="ECO:0007669"/>
    <property type="project" value="UniProtKB-KW"/>
</dbReference>
<dbReference type="PRINTS" id="PR00792">
    <property type="entry name" value="PEPSIN"/>
</dbReference>
<keyword evidence="7" id="KW-0812">Transmembrane</keyword>
<dbReference type="STRING" id="1344418.A0A1D2VJ56"/>
<name>A0A1D2VJ56_9ASCO</name>
<feature type="chain" id="PRO_5008910518" evidence="8">
    <location>
        <begin position="21"/>
        <end position="635"/>
    </location>
</feature>
<feature type="domain" description="Peptidase A1" evidence="9">
    <location>
        <begin position="42"/>
        <end position="462"/>
    </location>
</feature>
<organism evidence="10 11">
    <name type="scientific">Ascoidea rubescens DSM 1968</name>
    <dbReference type="NCBI Taxonomy" id="1344418"/>
    <lineage>
        <taxon>Eukaryota</taxon>
        <taxon>Fungi</taxon>
        <taxon>Dikarya</taxon>
        <taxon>Ascomycota</taxon>
        <taxon>Saccharomycotina</taxon>
        <taxon>Saccharomycetes</taxon>
        <taxon>Ascoideaceae</taxon>
        <taxon>Ascoidea</taxon>
    </lineage>
</organism>
<evidence type="ECO:0000256" key="4">
    <source>
        <dbReference type="ARBA" id="ARBA00022750"/>
    </source>
</evidence>
<evidence type="ECO:0000256" key="1">
    <source>
        <dbReference type="ARBA" id="ARBA00007447"/>
    </source>
</evidence>
<dbReference type="Proteomes" id="UP000095038">
    <property type="component" value="Unassembled WGS sequence"/>
</dbReference>
<gene>
    <name evidence="10" type="ORF">ASCRUDRAFT_80699</name>
</gene>
<accession>A0A1D2VJ56</accession>
<keyword evidence="6" id="KW-0865">Zymogen</keyword>
<evidence type="ECO:0000256" key="6">
    <source>
        <dbReference type="ARBA" id="ARBA00023145"/>
    </source>
</evidence>
<feature type="signal peptide" evidence="8">
    <location>
        <begin position="1"/>
        <end position="20"/>
    </location>
</feature>
<dbReference type="Gene3D" id="2.40.70.10">
    <property type="entry name" value="Acid Proteases"/>
    <property type="match status" value="2"/>
</dbReference>
<dbReference type="GeneID" id="30968160"/>
<protein>
    <submittedName>
        <fullName evidence="10">Acid protease</fullName>
    </submittedName>
</protein>
<evidence type="ECO:0000256" key="7">
    <source>
        <dbReference type="SAM" id="Phobius"/>
    </source>
</evidence>
<dbReference type="SUPFAM" id="SSF50630">
    <property type="entry name" value="Acid proteases"/>
    <property type="match status" value="1"/>
</dbReference>
<keyword evidence="5" id="KW-0378">Hydrolase</keyword>
<dbReference type="InterPro" id="IPR021109">
    <property type="entry name" value="Peptidase_aspartic_dom_sf"/>
</dbReference>
<dbReference type="PANTHER" id="PTHR47965">
    <property type="entry name" value="ASPARTYL PROTEASE-RELATED"/>
    <property type="match status" value="1"/>
</dbReference>
<keyword evidence="11" id="KW-1185">Reference proteome</keyword>
<dbReference type="GO" id="GO:0031505">
    <property type="term" value="P:fungal-type cell wall organization"/>
    <property type="evidence" value="ECO:0007669"/>
    <property type="project" value="TreeGrafter"/>
</dbReference>
<comment type="similarity">
    <text evidence="1">Belongs to the peptidase A1 family.</text>
</comment>
<dbReference type="InterPro" id="IPR033121">
    <property type="entry name" value="PEPTIDASE_A1"/>
</dbReference>
<dbReference type="InterPro" id="IPR001461">
    <property type="entry name" value="Aspartic_peptidase_A1"/>
</dbReference>
<evidence type="ECO:0000256" key="2">
    <source>
        <dbReference type="ARBA" id="ARBA00022670"/>
    </source>
</evidence>
<dbReference type="RefSeq" id="XP_020047973.1">
    <property type="nucleotide sequence ID" value="XM_020194524.1"/>
</dbReference>
<dbReference type="AlphaFoldDB" id="A0A1D2VJ56"/>
<dbReference type="InParanoid" id="A0A1D2VJ56"/>
<keyword evidence="2 10" id="KW-0645">Protease</keyword>
<feature type="transmembrane region" description="Helical" evidence="7">
    <location>
        <begin position="615"/>
        <end position="634"/>
    </location>
</feature>
<proteinExistence type="inferred from homology"/>
<dbReference type="GO" id="GO:0006508">
    <property type="term" value="P:proteolysis"/>
    <property type="evidence" value="ECO:0007669"/>
    <property type="project" value="UniProtKB-KW"/>
</dbReference>
<keyword evidence="7" id="KW-1133">Transmembrane helix</keyword>
<keyword evidence="3 8" id="KW-0732">Signal</keyword>
<sequence>MLLSCIVLFLLFHSTVKIKANDDFDGKKVIKLDFFGNEQNDSFIEIELGTPPQPLNVTLDFDSDLTWVISDLNPYCFDIDFQFYRSYYNNYSYSYDDILYFCYDKQGTFKDADSSTFDFFSYDENPIFSVNTSFKLDSEDRTVATGLWGKDVLWLNNNWNFSTFPFGLALSANKQLGTFGISSFTNNTNSNNQDLNFLDLLLENKFIERKIVSEYFRFNNNEFFDYKGVALIGGIDHTKIDGNLTVLPIINRYDYNINPYIKHADVTLSSFSIKISNSVITNSNFSAEEADSIFDIAVGLLTLNNLNHTLTENENDESMLEIQFTDKKYPIALFHEGINYYFPPSIFDDIVQGFQNLDVSFNESISNYTDIYFILKNLNCHFSYNLSGYIIDVPINNLATNMTYFNYYTDFDNNHHNKSKGDLAISFSFRKSNIGDIFLLGKMIFTNYYAVYDFEAGEIGISKLLNSNSTDEEITGDINFDNVDMISKYQSLPNTIQAPHYSDSYFVYVTSYISTARYDSTKVETFTNYTSWTTTNSGRYLISSIVGSYDSFVTTSSGTGPWSETVTTTITGGTEEVTSFKSYLRKNGFTATFPNTSATFQSGIENLNSANNIQVYNFSNLVLLLLSVFIYLLFI</sequence>
<keyword evidence="7" id="KW-0472">Membrane</keyword>
<evidence type="ECO:0000313" key="10">
    <source>
        <dbReference type="EMBL" id="ODV61666.1"/>
    </source>
</evidence>
<dbReference type="GO" id="GO:0009277">
    <property type="term" value="C:fungal-type cell wall"/>
    <property type="evidence" value="ECO:0007669"/>
    <property type="project" value="TreeGrafter"/>
</dbReference>
<evidence type="ECO:0000256" key="3">
    <source>
        <dbReference type="ARBA" id="ARBA00022729"/>
    </source>
</evidence>
<keyword evidence="4" id="KW-0064">Aspartyl protease</keyword>
<dbReference type="Pfam" id="PF00026">
    <property type="entry name" value="Asp"/>
    <property type="match status" value="1"/>
</dbReference>
<dbReference type="OrthoDB" id="771136at2759"/>
<reference evidence="11" key="1">
    <citation type="submission" date="2016-05" db="EMBL/GenBank/DDBJ databases">
        <title>Comparative genomics of biotechnologically important yeasts.</title>
        <authorList>
            <consortium name="DOE Joint Genome Institute"/>
            <person name="Riley R."/>
            <person name="Haridas S."/>
            <person name="Wolfe K.H."/>
            <person name="Lopes M.R."/>
            <person name="Hittinger C.T."/>
            <person name="Goker M."/>
            <person name="Salamov A."/>
            <person name="Wisecaver J."/>
            <person name="Long T.M."/>
            <person name="Aerts A.L."/>
            <person name="Barry K."/>
            <person name="Choi C."/>
            <person name="Clum A."/>
            <person name="Coughlan A.Y."/>
            <person name="Deshpande S."/>
            <person name="Douglass A.P."/>
            <person name="Hanson S.J."/>
            <person name="Klenk H.-P."/>
            <person name="Labutti K."/>
            <person name="Lapidus A."/>
            <person name="Lindquist E."/>
            <person name="Lipzen A."/>
            <person name="Meier-Kolthoff J.P."/>
            <person name="Ohm R.A."/>
            <person name="Otillar R.P."/>
            <person name="Pangilinan J."/>
            <person name="Peng Y."/>
            <person name="Rokas A."/>
            <person name="Rosa C.A."/>
            <person name="Scheuner C."/>
            <person name="Sibirny A.A."/>
            <person name="Slot J.C."/>
            <person name="Stielow J.B."/>
            <person name="Sun H."/>
            <person name="Kurtzman C.P."/>
            <person name="Blackwell M."/>
            <person name="Grigoriev I.V."/>
            <person name="Jeffries T.W."/>
        </authorList>
    </citation>
    <scope>NUCLEOTIDE SEQUENCE [LARGE SCALE GENOMIC DNA]</scope>
    <source>
        <strain evidence="11">DSM 1968</strain>
    </source>
</reference>
<evidence type="ECO:0000259" key="9">
    <source>
        <dbReference type="PROSITE" id="PS51767"/>
    </source>
</evidence>
<dbReference type="PANTHER" id="PTHR47965:SF12">
    <property type="entry name" value="ASPARTIC PROTEINASE 3-RELATED"/>
    <property type="match status" value="1"/>
</dbReference>
<dbReference type="GO" id="GO:0005576">
    <property type="term" value="C:extracellular region"/>
    <property type="evidence" value="ECO:0007669"/>
    <property type="project" value="TreeGrafter"/>
</dbReference>